<dbReference type="SMART" id="SM00484">
    <property type="entry name" value="XPGI"/>
    <property type="match status" value="1"/>
</dbReference>
<name>A0A2H4UVR0_9VIRU</name>
<dbReference type="EMBL" id="MF782455">
    <property type="protein sequence ID" value="ATZ80925.1"/>
    <property type="molecule type" value="Genomic_DNA"/>
</dbReference>
<accession>A0A2H4UVR0</accession>
<dbReference type="InterPro" id="IPR029060">
    <property type="entry name" value="PIN-like_dom_sf"/>
</dbReference>
<dbReference type="GO" id="GO:0017108">
    <property type="term" value="F:5'-flap endonuclease activity"/>
    <property type="evidence" value="ECO:0007669"/>
    <property type="project" value="TreeGrafter"/>
</dbReference>
<reference evidence="5" key="1">
    <citation type="journal article" date="2017" name="Elife">
        <title>The kinetoplastid-infecting Bodo saltans virus (BsV), a window into the most abundant giant viruses in the sea.</title>
        <authorList>
            <person name="Deeg C.M."/>
            <person name="Chow C.-E.T."/>
            <person name="Suttle C.A."/>
        </authorList>
    </citation>
    <scope>NUCLEOTIDE SEQUENCE</scope>
    <source>
        <strain evidence="5">NG1</strain>
    </source>
</reference>
<evidence type="ECO:0000259" key="4">
    <source>
        <dbReference type="SMART" id="SM00484"/>
    </source>
</evidence>
<dbReference type="InterPro" id="IPR006085">
    <property type="entry name" value="XPG_DNA_repair_N"/>
</dbReference>
<evidence type="ECO:0000313" key="5">
    <source>
        <dbReference type="EMBL" id="ATZ80925.1"/>
    </source>
</evidence>
<proteinExistence type="predicted"/>
<dbReference type="GO" id="GO:0046872">
    <property type="term" value="F:metal ion binding"/>
    <property type="evidence" value="ECO:0007669"/>
    <property type="project" value="UniProtKB-KW"/>
</dbReference>
<dbReference type="Pfam" id="PF00867">
    <property type="entry name" value="XPG_I"/>
    <property type="match status" value="1"/>
</dbReference>
<evidence type="ECO:0000256" key="3">
    <source>
        <dbReference type="ARBA" id="ARBA00022842"/>
    </source>
</evidence>
<keyword evidence="2" id="KW-0540">Nuclease</keyword>
<keyword evidence="2" id="KW-0378">Hydrolase</keyword>
<dbReference type="PRINTS" id="PR00853">
    <property type="entry name" value="XPGRADSUPER"/>
</dbReference>
<keyword evidence="6" id="KW-1185">Reference proteome</keyword>
<evidence type="ECO:0000256" key="1">
    <source>
        <dbReference type="ARBA" id="ARBA00022723"/>
    </source>
</evidence>
<dbReference type="PANTHER" id="PTHR11081:SF9">
    <property type="entry name" value="FLAP ENDONUCLEASE 1"/>
    <property type="match status" value="1"/>
</dbReference>
<feature type="domain" description="XPG-I" evidence="4">
    <location>
        <begin position="145"/>
        <end position="220"/>
    </location>
</feature>
<dbReference type="Pfam" id="PF00752">
    <property type="entry name" value="XPG_N"/>
    <property type="match status" value="1"/>
</dbReference>
<keyword evidence="2" id="KW-0255">Endonuclease</keyword>
<dbReference type="SUPFAM" id="SSF88723">
    <property type="entry name" value="PIN domain-like"/>
    <property type="match status" value="1"/>
</dbReference>
<keyword evidence="1" id="KW-0479">Metal-binding</keyword>
<evidence type="ECO:0000313" key="6">
    <source>
        <dbReference type="Proteomes" id="UP000240325"/>
    </source>
</evidence>
<dbReference type="InterPro" id="IPR006084">
    <property type="entry name" value="XPG/Rad2"/>
</dbReference>
<sequence>MQRFCSSLKSDLDNNYVNEISIGSNKGKVVIIDAVNRLYKLIIGSIGLSANIDNLHIEKSFTDCVGIIKFGMLPIYVFDGNSPASKYETVNERITSMEKSKQKCENMIDKTSQEFKKESKKCYSLFSRKNPGEMSKIEECKYVFELMGIVIVNAINEADPQCAAIAAHHNDIMNDIMIGVMSEDFDMLLYNAPALLKDFSFKKKTASKMNKEKILENLLKEANTIRTKNQLTELTEFTHENFVNFSVLIDSDYSFEHKHCKITKIPPQQLFEIYTIAGFDKITFVNNLEKITRISPDFLKIWNMTANVYLSPALVDPSTIKCTLTGIREEELLKFLEEKKINIDFVKEELLKVKQNYNVLKNIHNDKKNINQFKEYIGYQFNFHTRKWQDKQKLNDKHKNNINTENTEITDNFDKHDKFDNQKCQKNISDKCRLQIQSRHKAMILKNDDSLNSFFTARMQP</sequence>
<dbReference type="InterPro" id="IPR006086">
    <property type="entry name" value="XPG-I_dom"/>
</dbReference>
<organism evidence="5">
    <name type="scientific">Bodo saltans virus</name>
    <dbReference type="NCBI Taxonomy" id="2024608"/>
    <lineage>
        <taxon>Viruses</taxon>
        <taxon>Varidnaviria</taxon>
        <taxon>Bamfordvirae</taxon>
        <taxon>Nucleocytoviricota</taxon>
        <taxon>Megaviricetes</taxon>
        <taxon>Imitervirales</taxon>
        <taxon>Mimiviridae</taxon>
        <taxon>Klosneuvirinae</taxon>
        <taxon>Theiavirus</taxon>
        <taxon>Theiavirus salishense</taxon>
    </lineage>
</organism>
<gene>
    <name evidence="5" type="ORF">BMW23_0880</name>
</gene>
<evidence type="ECO:0000256" key="2">
    <source>
        <dbReference type="ARBA" id="ARBA00022759"/>
    </source>
</evidence>
<dbReference type="Gene3D" id="3.40.50.1010">
    <property type="entry name" value="5'-nuclease"/>
    <property type="match status" value="1"/>
</dbReference>
<protein>
    <recommendedName>
        <fullName evidence="4">XPG-I domain-containing protein</fullName>
    </recommendedName>
</protein>
<keyword evidence="3" id="KW-0460">Magnesium</keyword>
<dbReference type="Proteomes" id="UP000240325">
    <property type="component" value="Segment"/>
</dbReference>
<dbReference type="PANTHER" id="PTHR11081">
    <property type="entry name" value="FLAP ENDONUCLEASE FAMILY MEMBER"/>
    <property type="match status" value="1"/>
</dbReference>